<evidence type="ECO:0000256" key="5">
    <source>
        <dbReference type="ARBA" id="ARBA00022737"/>
    </source>
</evidence>
<feature type="domain" description="SH2" evidence="11">
    <location>
        <begin position="643"/>
        <end position="746"/>
    </location>
</feature>
<keyword evidence="4" id="KW-0479">Metal-binding</keyword>
<dbReference type="SUPFAM" id="SSF55550">
    <property type="entry name" value="SH2 domain"/>
    <property type="match status" value="1"/>
</dbReference>
<dbReference type="InterPro" id="IPR036872">
    <property type="entry name" value="CH_dom_sf"/>
</dbReference>
<dbReference type="InterPro" id="IPR035899">
    <property type="entry name" value="DBL_dom_sf"/>
</dbReference>
<dbReference type="CDD" id="cd20810">
    <property type="entry name" value="C1_VAV"/>
    <property type="match status" value="1"/>
</dbReference>
<dbReference type="PANTHER" id="PTHR45818">
    <property type="entry name" value="PROTEIN VAV"/>
    <property type="match status" value="1"/>
</dbReference>
<keyword evidence="3" id="KW-0344">Guanine-nucleotide releasing factor</keyword>
<evidence type="ECO:0000259" key="16">
    <source>
        <dbReference type="PROSITE" id="PS50081"/>
    </source>
</evidence>
<dbReference type="GO" id="GO:0008270">
    <property type="term" value="F:zinc ion binding"/>
    <property type="evidence" value="ECO:0007669"/>
    <property type="project" value="UniProtKB-KW"/>
</dbReference>
<dbReference type="CDD" id="cd01223">
    <property type="entry name" value="PH_Vav"/>
    <property type="match status" value="1"/>
</dbReference>
<evidence type="ECO:0000256" key="1">
    <source>
        <dbReference type="ARBA" id="ARBA00022443"/>
    </source>
</evidence>
<evidence type="ECO:0000256" key="2">
    <source>
        <dbReference type="ARBA" id="ARBA00022553"/>
    </source>
</evidence>
<sequence length="806" mass="94366">MANGGWRECANWLTRCGAIRAEHKVNWPESTIDDLAHTLRDGVILCNLLNILEPGCLGTKDINQKPQMAQFLCLRNIKTFLQVCQEVFDVKEYDMFDPIELFELSDFFKVIRTLSILSQTPKLQRLHISGFIVTKPRTISQEDIYRNINSLDLVSSRSALLDSFHENEYTSYDTYIRNEEIYHDLCAIDNPHSISISEHPIIAQQAIEKRDYVINELVETEKNYVDVLQTLLKCFIKPLSKIMKDDDLCTIFKGIKELYEVHKDFHQDLIKSCSQYSTLRLSDVFLNWKDKFLIYADYCANLTRSQDRIQELCNQNEHIHREVNRCQEEANNGKFQLRDILSVPMQRILKYHLLLDKLIHDTVETHRDLPGLKWAKECMVDIAQYINEVKRDNDTLHIINDVQKNIVDWEIAGMQPLKNYGHLIFDGELKIKANNDQKLKPRYVFIFDQVMLMCKSIRFIGFQCEQYSYKQSIIISQYQLEDCISRKFLSRENRWSHQFNMVPKKAENPVYTFYARSGDQKKKWIKAIQDAMDNIEPSVCNLTNHKLTMYTFDKPTVCYNCSKYLKGCIFQGYKCEECFISVHKSCIQESGQCGLVSPQSTTTQNTMFSNRFSADVTSFNQRHRSPDWTRNWSDNDALTEHLWFVGEMDRDRATFLLESESDGTYLVRIRPQRPTRPVETVYALSLKSNKQVKHMKICERLEDGISSFYLSKKRFFPNLVELVNFYERNSLSENFNGLDIKLKRPFCRILATAKYNFFPTESNQLPLKAGCTLKILSKEGDQKGWWKGQIGDKIGFFPKVYVQEHA</sequence>
<dbReference type="GO" id="GO:0005085">
    <property type="term" value="F:guanyl-nucleotide exchange factor activity"/>
    <property type="evidence" value="ECO:0007669"/>
    <property type="project" value="UniProtKB-KW"/>
</dbReference>
<dbReference type="PROSITE" id="PS50021">
    <property type="entry name" value="CH"/>
    <property type="match status" value="1"/>
</dbReference>
<evidence type="ECO:0000259" key="12">
    <source>
        <dbReference type="PROSITE" id="PS50002"/>
    </source>
</evidence>
<dbReference type="SUPFAM" id="SSF50044">
    <property type="entry name" value="SH3-domain"/>
    <property type="match status" value="1"/>
</dbReference>
<evidence type="ECO:0000259" key="13">
    <source>
        <dbReference type="PROSITE" id="PS50003"/>
    </source>
</evidence>
<dbReference type="Pfam" id="PF00130">
    <property type="entry name" value="C1_1"/>
    <property type="match status" value="1"/>
</dbReference>
<feature type="domain" description="SH3" evidence="12">
    <location>
        <begin position="746"/>
        <end position="806"/>
    </location>
</feature>
<evidence type="ECO:0000313" key="18">
    <source>
        <dbReference type="RefSeq" id="XP_025409398.1"/>
    </source>
</evidence>
<dbReference type="Gene3D" id="3.30.505.10">
    <property type="entry name" value="SH2 domain"/>
    <property type="match status" value="1"/>
</dbReference>
<dbReference type="CTD" id="32920"/>
<keyword evidence="1 10" id="KW-0728">SH3 domain</keyword>
<dbReference type="Pfam" id="PF00307">
    <property type="entry name" value="CH"/>
    <property type="match status" value="1"/>
</dbReference>
<evidence type="ECO:0000256" key="9">
    <source>
        <dbReference type="PROSITE-ProRule" id="PRU00191"/>
    </source>
</evidence>
<feature type="domain" description="DH" evidence="14">
    <location>
        <begin position="209"/>
        <end position="389"/>
    </location>
</feature>
<dbReference type="Gene3D" id="2.30.30.40">
    <property type="entry name" value="SH3 Domains"/>
    <property type="match status" value="1"/>
</dbReference>
<dbReference type="SUPFAM" id="SSF48065">
    <property type="entry name" value="DBL homology domain (DH-domain)"/>
    <property type="match status" value="1"/>
</dbReference>
<keyword evidence="8 9" id="KW-0727">SH2 domain</keyword>
<dbReference type="InterPro" id="IPR000980">
    <property type="entry name" value="SH2"/>
</dbReference>
<feature type="domain" description="PH" evidence="13">
    <location>
        <begin position="422"/>
        <end position="533"/>
    </location>
</feature>
<dbReference type="SMART" id="SM00109">
    <property type="entry name" value="C1"/>
    <property type="match status" value="1"/>
</dbReference>
<evidence type="ECO:0000256" key="10">
    <source>
        <dbReference type="PROSITE-ProRule" id="PRU00192"/>
    </source>
</evidence>
<proteinExistence type="predicted"/>
<dbReference type="GO" id="GO:0048468">
    <property type="term" value="P:cell development"/>
    <property type="evidence" value="ECO:0007669"/>
    <property type="project" value="UniProtKB-ARBA"/>
</dbReference>
<evidence type="ECO:0000259" key="14">
    <source>
        <dbReference type="PROSITE" id="PS50010"/>
    </source>
</evidence>
<feature type="domain" description="Calponin-homology (CH)" evidence="15">
    <location>
        <begin position="3"/>
        <end position="121"/>
    </location>
</feature>
<dbReference type="InterPro" id="IPR002219">
    <property type="entry name" value="PKC_DAG/PE"/>
</dbReference>
<dbReference type="PANTHER" id="PTHR45818:SF3">
    <property type="entry name" value="PROTEIN VAV"/>
    <property type="match status" value="1"/>
</dbReference>
<dbReference type="InterPro" id="IPR011993">
    <property type="entry name" value="PH-like_dom_sf"/>
</dbReference>
<dbReference type="InterPro" id="IPR000219">
    <property type="entry name" value="DH_dom"/>
</dbReference>
<dbReference type="Pfam" id="PF00017">
    <property type="entry name" value="SH2"/>
    <property type="match status" value="1"/>
</dbReference>
<dbReference type="InterPro" id="IPR055251">
    <property type="entry name" value="SOS1_NGEF_PH"/>
</dbReference>
<dbReference type="InterPro" id="IPR036028">
    <property type="entry name" value="SH3-like_dom_sf"/>
</dbReference>
<evidence type="ECO:0000259" key="15">
    <source>
        <dbReference type="PROSITE" id="PS50021"/>
    </source>
</evidence>
<dbReference type="SUPFAM" id="SSF47576">
    <property type="entry name" value="Calponin-homology domain, CH-domain"/>
    <property type="match status" value="1"/>
</dbReference>
<keyword evidence="17" id="KW-1185">Reference proteome</keyword>
<dbReference type="CDD" id="cd21201">
    <property type="entry name" value="CH_VAV"/>
    <property type="match status" value="1"/>
</dbReference>
<dbReference type="SUPFAM" id="SSF50729">
    <property type="entry name" value="PH domain-like"/>
    <property type="match status" value="1"/>
</dbReference>
<evidence type="ECO:0000256" key="4">
    <source>
        <dbReference type="ARBA" id="ARBA00022723"/>
    </source>
</evidence>
<dbReference type="Gene3D" id="1.20.900.10">
    <property type="entry name" value="Dbl homology (DH) domain"/>
    <property type="match status" value="1"/>
</dbReference>
<dbReference type="SMART" id="SM00325">
    <property type="entry name" value="RhoGEF"/>
    <property type="match status" value="1"/>
</dbReference>
<protein>
    <submittedName>
        <fullName evidence="18">Protein vav</fullName>
    </submittedName>
</protein>
<dbReference type="SMART" id="SM00233">
    <property type="entry name" value="PH"/>
    <property type="match status" value="1"/>
</dbReference>
<dbReference type="Pfam" id="PF00621">
    <property type="entry name" value="RhoGEF"/>
    <property type="match status" value="1"/>
</dbReference>
<dbReference type="GeneID" id="112682859"/>
<dbReference type="SMART" id="SM00252">
    <property type="entry name" value="SH2"/>
    <property type="match status" value="1"/>
</dbReference>
<dbReference type="InterPro" id="IPR001715">
    <property type="entry name" value="CH_dom"/>
</dbReference>
<evidence type="ECO:0000313" key="17">
    <source>
        <dbReference type="Proteomes" id="UP000694846"/>
    </source>
</evidence>
<dbReference type="GO" id="GO:0016477">
    <property type="term" value="P:cell migration"/>
    <property type="evidence" value="ECO:0007669"/>
    <property type="project" value="TreeGrafter"/>
</dbReference>
<dbReference type="SMART" id="SM00033">
    <property type="entry name" value="CH"/>
    <property type="match status" value="1"/>
</dbReference>
<gene>
    <name evidence="18" type="primary">LOC112682859</name>
</gene>
<dbReference type="PROSITE" id="PS50002">
    <property type="entry name" value="SH3"/>
    <property type="match status" value="1"/>
</dbReference>
<dbReference type="AlphaFoldDB" id="A0A8B8FF66"/>
<dbReference type="SMART" id="SM00326">
    <property type="entry name" value="SH3"/>
    <property type="match status" value="1"/>
</dbReference>
<dbReference type="Proteomes" id="UP000694846">
    <property type="component" value="Unplaced"/>
</dbReference>
<dbReference type="PROSITE" id="PS50001">
    <property type="entry name" value="SH2"/>
    <property type="match status" value="1"/>
</dbReference>
<dbReference type="GO" id="GO:0009653">
    <property type="term" value="P:anatomical structure morphogenesis"/>
    <property type="evidence" value="ECO:0007669"/>
    <property type="project" value="UniProtKB-ARBA"/>
</dbReference>
<dbReference type="PROSITE" id="PS50081">
    <property type="entry name" value="ZF_DAG_PE_2"/>
    <property type="match status" value="1"/>
</dbReference>
<evidence type="ECO:0000256" key="7">
    <source>
        <dbReference type="ARBA" id="ARBA00022833"/>
    </source>
</evidence>
<dbReference type="Gene3D" id="2.30.29.30">
    <property type="entry name" value="Pleckstrin-homology domain (PH domain)/Phosphotyrosine-binding domain (PTB)"/>
    <property type="match status" value="1"/>
</dbReference>
<accession>A0A8B8FF66</accession>
<dbReference type="Pfam" id="PF00018">
    <property type="entry name" value="SH3_1"/>
    <property type="match status" value="1"/>
</dbReference>
<keyword evidence="2" id="KW-0597">Phosphoprotein</keyword>
<dbReference type="Pfam" id="PF22697">
    <property type="entry name" value="SOS1_NGEF_PH"/>
    <property type="match status" value="1"/>
</dbReference>
<dbReference type="InterPro" id="IPR036860">
    <property type="entry name" value="SH2_dom_sf"/>
</dbReference>
<dbReference type="GO" id="GO:0005737">
    <property type="term" value="C:cytoplasm"/>
    <property type="evidence" value="ECO:0007669"/>
    <property type="project" value="TreeGrafter"/>
</dbReference>
<feature type="domain" description="Phorbol-ester/DAG-type" evidence="16">
    <location>
        <begin position="544"/>
        <end position="593"/>
    </location>
</feature>
<dbReference type="PROSITE" id="PS50003">
    <property type="entry name" value="PH_DOMAIN"/>
    <property type="match status" value="1"/>
</dbReference>
<keyword evidence="6" id="KW-0863">Zinc-finger</keyword>
<reference evidence="18" key="1">
    <citation type="submission" date="2025-08" db="UniProtKB">
        <authorList>
            <consortium name="RefSeq"/>
        </authorList>
    </citation>
    <scope>IDENTIFICATION</scope>
    <source>
        <tissue evidence="18">Whole body</tissue>
    </source>
</reference>
<dbReference type="InterPro" id="IPR001849">
    <property type="entry name" value="PH_domain"/>
</dbReference>
<dbReference type="OrthoDB" id="5340910at2759"/>
<evidence type="ECO:0000256" key="3">
    <source>
        <dbReference type="ARBA" id="ARBA00022658"/>
    </source>
</evidence>
<evidence type="ECO:0000259" key="11">
    <source>
        <dbReference type="PROSITE" id="PS50001"/>
    </source>
</evidence>
<keyword evidence="7" id="KW-0862">Zinc</keyword>
<dbReference type="InterPro" id="IPR001452">
    <property type="entry name" value="SH3_domain"/>
</dbReference>
<dbReference type="Gene3D" id="1.10.418.10">
    <property type="entry name" value="Calponin-like domain"/>
    <property type="match status" value="1"/>
</dbReference>
<dbReference type="PROSITE" id="PS50010">
    <property type="entry name" value="DH_2"/>
    <property type="match status" value="1"/>
</dbReference>
<dbReference type="Gene3D" id="3.30.60.20">
    <property type="match status" value="1"/>
</dbReference>
<name>A0A8B8FF66_9HEMI</name>
<keyword evidence="5" id="KW-0677">Repeat</keyword>
<dbReference type="PROSITE" id="PS00479">
    <property type="entry name" value="ZF_DAG_PE_1"/>
    <property type="match status" value="1"/>
</dbReference>
<dbReference type="InterPro" id="IPR037832">
    <property type="entry name" value="PH_Vav"/>
</dbReference>
<organism evidence="17 18">
    <name type="scientific">Sipha flava</name>
    <name type="common">yellow sugarcane aphid</name>
    <dbReference type="NCBI Taxonomy" id="143950"/>
    <lineage>
        <taxon>Eukaryota</taxon>
        <taxon>Metazoa</taxon>
        <taxon>Ecdysozoa</taxon>
        <taxon>Arthropoda</taxon>
        <taxon>Hexapoda</taxon>
        <taxon>Insecta</taxon>
        <taxon>Pterygota</taxon>
        <taxon>Neoptera</taxon>
        <taxon>Paraneoptera</taxon>
        <taxon>Hemiptera</taxon>
        <taxon>Sternorrhyncha</taxon>
        <taxon>Aphidomorpha</taxon>
        <taxon>Aphidoidea</taxon>
        <taxon>Aphididae</taxon>
        <taxon>Sipha</taxon>
    </lineage>
</organism>
<evidence type="ECO:0000256" key="6">
    <source>
        <dbReference type="ARBA" id="ARBA00022771"/>
    </source>
</evidence>
<dbReference type="CDD" id="cd00160">
    <property type="entry name" value="RhoGEF"/>
    <property type="match status" value="1"/>
</dbReference>
<dbReference type="RefSeq" id="XP_025409398.1">
    <property type="nucleotide sequence ID" value="XM_025553613.1"/>
</dbReference>
<evidence type="ECO:0000256" key="8">
    <source>
        <dbReference type="ARBA" id="ARBA00022999"/>
    </source>
</evidence>